<dbReference type="EMBL" id="AJLO02000017">
    <property type="protein sequence ID" value="KOE99604.1"/>
    <property type="molecule type" value="Genomic_DNA"/>
</dbReference>
<reference evidence="1 2" key="1">
    <citation type="journal article" date="2012" name="J. Bacteriol.">
        <title>Genome sequence of a novel nicotine-degrading strain, Pseudomonas geniculata N1.</title>
        <authorList>
            <person name="Tang H."/>
            <person name="Yu H."/>
            <person name="Tai C."/>
            <person name="Huang K."/>
            <person name="Liu Y."/>
            <person name="Wang L."/>
            <person name="Yao Y."/>
            <person name="Wu G."/>
            <person name="Xu P."/>
        </authorList>
    </citation>
    <scope>NUCLEOTIDE SEQUENCE [LARGE SCALE GENOMIC DNA]</scope>
    <source>
        <strain evidence="1 2">N1</strain>
    </source>
</reference>
<evidence type="ECO:0000313" key="1">
    <source>
        <dbReference type="EMBL" id="KOE99604.1"/>
    </source>
</evidence>
<comment type="caution">
    <text evidence="1">The sequence shown here is derived from an EMBL/GenBank/DDBJ whole genome shotgun (WGS) entry which is preliminary data.</text>
</comment>
<accession>A0A0L8ABV5</accession>
<dbReference type="Proteomes" id="UP000036890">
    <property type="component" value="Unassembled WGS sequence"/>
</dbReference>
<gene>
    <name evidence="1" type="ORF">W7K_08620</name>
</gene>
<sequence>MSLRNILARLRNAGQSSLDLAMTVEVRPSSLVHKDFREFTAPMRQQRGGAIRLVPHKGDRLRRIGTIPDLGGNVP</sequence>
<organism evidence="1 2">
    <name type="scientific">Stenotrophomonas geniculata N1</name>
    <dbReference type="NCBI Taxonomy" id="1167641"/>
    <lineage>
        <taxon>Bacteria</taxon>
        <taxon>Pseudomonadati</taxon>
        <taxon>Pseudomonadota</taxon>
        <taxon>Gammaproteobacteria</taxon>
        <taxon>Lysobacterales</taxon>
        <taxon>Lysobacteraceae</taxon>
        <taxon>Stenotrophomonas</taxon>
    </lineage>
</organism>
<proteinExistence type="predicted"/>
<name>A0A0L8ABV5_9GAMM</name>
<dbReference type="AlphaFoldDB" id="A0A0L8ABV5"/>
<protein>
    <submittedName>
        <fullName evidence="1">Uncharacterized protein</fullName>
    </submittedName>
</protein>
<dbReference type="OrthoDB" id="6008414at2"/>
<evidence type="ECO:0000313" key="2">
    <source>
        <dbReference type="Proteomes" id="UP000036890"/>
    </source>
</evidence>
<dbReference type="RefSeq" id="WP_010484401.1">
    <property type="nucleotide sequence ID" value="NZ_AJLO02000017.1"/>
</dbReference>